<evidence type="ECO:0000256" key="1">
    <source>
        <dbReference type="SAM" id="Coils"/>
    </source>
</evidence>
<proteinExistence type="predicted"/>
<sequence length="310" mass="32672">MTMGSLRSSPLVRVPRRTLTELVDRRVAAAMKRHEIARDETAELRREVQQLRERTRTFELLLDGAGRGTARMPSPANLAGLQREITGLCGDPEAAERNVHGAFRLLVALESLGVGRIAGGTMNICGKLATVPLLARTDGAELEMLEIGTLYGLFAAALLRMTERTGATPSLTIVDPLVGMQLQNQAAIPADASGTPVAAAAVRTNLALAGAAGGAARIVVGLSGDADVRATVGDRRYGVVVVDGDHGYEGVAEDLRWVEQIVAPGGIVVLDDYGDGKWPGVQRALQDHLAGDSRLTLLGRVATSGYLRAA</sequence>
<evidence type="ECO:0000313" key="3">
    <source>
        <dbReference type="Proteomes" id="UP000186132"/>
    </source>
</evidence>
<reference evidence="2 3" key="1">
    <citation type="submission" date="2016-11" db="EMBL/GenBank/DDBJ databases">
        <authorList>
            <person name="Jaros S."/>
            <person name="Januszkiewicz K."/>
            <person name="Wedrychowicz H."/>
        </authorList>
    </citation>
    <scope>NUCLEOTIDE SEQUENCE [LARGE SCALE GENOMIC DNA]</scope>
    <source>
        <strain evidence="2 3">DSM 45627</strain>
    </source>
</reference>
<gene>
    <name evidence="2" type="ORF">SAMN05443575_2414</name>
</gene>
<organism evidence="2 3">
    <name type="scientific">Jatrophihabitans endophyticus</name>
    <dbReference type="NCBI Taxonomy" id="1206085"/>
    <lineage>
        <taxon>Bacteria</taxon>
        <taxon>Bacillati</taxon>
        <taxon>Actinomycetota</taxon>
        <taxon>Actinomycetes</taxon>
        <taxon>Jatrophihabitantales</taxon>
        <taxon>Jatrophihabitantaceae</taxon>
        <taxon>Jatrophihabitans</taxon>
    </lineage>
</organism>
<dbReference type="STRING" id="1206085.SAMN05443575_2414"/>
<dbReference type="GO" id="GO:0008168">
    <property type="term" value="F:methyltransferase activity"/>
    <property type="evidence" value="ECO:0007669"/>
    <property type="project" value="UniProtKB-KW"/>
</dbReference>
<keyword evidence="2" id="KW-0489">Methyltransferase</keyword>
<feature type="coiled-coil region" evidence="1">
    <location>
        <begin position="27"/>
        <end position="54"/>
    </location>
</feature>
<accession>A0A1M5LCP8</accession>
<keyword evidence="3" id="KW-1185">Reference proteome</keyword>
<dbReference type="InterPro" id="IPR029063">
    <property type="entry name" value="SAM-dependent_MTases_sf"/>
</dbReference>
<keyword evidence="2" id="KW-0808">Transferase</keyword>
<name>A0A1M5LCP8_9ACTN</name>
<dbReference type="Proteomes" id="UP000186132">
    <property type="component" value="Unassembled WGS sequence"/>
</dbReference>
<dbReference type="GO" id="GO:0032259">
    <property type="term" value="P:methylation"/>
    <property type="evidence" value="ECO:0007669"/>
    <property type="project" value="UniProtKB-KW"/>
</dbReference>
<keyword evidence="1" id="KW-0175">Coiled coil</keyword>
<dbReference type="SUPFAM" id="SSF53335">
    <property type="entry name" value="S-adenosyl-L-methionine-dependent methyltransferases"/>
    <property type="match status" value="1"/>
</dbReference>
<evidence type="ECO:0000313" key="2">
    <source>
        <dbReference type="EMBL" id="SHG62788.1"/>
    </source>
</evidence>
<dbReference type="EMBL" id="FQVU01000003">
    <property type="protein sequence ID" value="SHG62788.1"/>
    <property type="molecule type" value="Genomic_DNA"/>
</dbReference>
<dbReference type="Gene3D" id="3.40.50.150">
    <property type="entry name" value="Vaccinia Virus protein VP39"/>
    <property type="match status" value="1"/>
</dbReference>
<dbReference type="Pfam" id="PF13578">
    <property type="entry name" value="Methyltransf_24"/>
    <property type="match status" value="1"/>
</dbReference>
<dbReference type="AlphaFoldDB" id="A0A1M5LCP8"/>
<protein>
    <submittedName>
        <fullName evidence="2">Methyltransferase domain-containing protein</fullName>
    </submittedName>
</protein>